<keyword evidence="1" id="KW-1133">Transmembrane helix</keyword>
<dbReference type="STRING" id="272562.CA_C0286"/>
<dbReference type="CDD" id="cd21809">
    <property type="entry name" value="ABC-2_lan_permease-like"/>
    <property type="match status" value="1"/>
</dbReference>
<dbReference type="GeneID" id="44996787"/>
<reference evidence="2 3" key="1">
    <citation type="journal article" date="2001" name="J. Bacteriol.">
        <title>Genome sequence and comparative analysis of the solvent-producing bacterium Clostridium acetobutylicum.</title>
        <authorList>
            <person name="Nolling J."/>
            <person name="Breton G."/>
            <person name="Omelchenko M.V."/>
            <person name="Makarova K.S."/>
            <person name="Zeng Q."/>
            <person name="Gibson R."/>
            <person name="Lee H.M."/>
            <person name="Dubois J."/>
            <person name="Qiu D."/>
            <person name="Hitti J."/>
            <person name="Wolf Y.I."/>
            <person name="Tatusov R.L."/>
            <person name="Sabathe F."/>
            <person name="Doucette-Stamm L."/>
            <person name="Soucaille P."/>
            <person name="Daly M.J."/>
            <person name="Bennett G.N."/>
            <person name="Koonin E.V."/>
            <person name="Smith D.R."/>
        </authorList>
    </citation>
    <scope>NUCLEOTIDE SEQUENCE [LARGE SCALE GENOMIC DNA]</scope>
    <source>
        <strain evidence="3">ATCC 824 / DSM 792 / JCM 1419 / LMG 5710 / VKM B-1787</strain>
    </source>
</reference>
<keyword evidence="3" id="KW-1185">Reference proteome</keyword>
<dbReference type="PATRIC" id="fig|272562.8.peg.474"/>
<dbReference type="RefSeq" id="WP_010963609.1">
    <property type="nucleotide sequence ID" value="NC_003030.1"/>
</dbReference>
<evidence type="ECO:0000313" key="2">
    <source>
        <dbReference type="EMBL" id="AAK78267.1"/>
    </source>
</evidence>
<name>Q97MB2_CLOAB</name>
<feature type="transmembrane region" description="Helical" evidence="1">
    <location>
        <begin position="101"/>
        <end position="127"/>
    </location>
</feature>
<dbReference type="DNASU" id="1116469"/>
<dbReference type="Proteomes" id="UP000000814">
    <property type="component" value="Chromosome"/>
</dbReference>
<accession>Q97MB2</accession>
<dbReference type="AlphaFoldDB" id="Q97MB2"/>
<evidence type="ECO:0000313" key="3">
    <source>
        <dbReference type="Proteomes" id="UP000000814"/>
    </source>
</evidence>
<dbReference type="PIR" id="H96934">
    <property type="entry name" value="H96934"/>
</dbReference>
<keyword evidence="1" id="KW-0472">Membrane</keyword>
<feature type="transmembrane region" description="Helical" evidence="1">
    <location>
        <begin position="217"/>
        <end position="238"/>
    </location>
</feature>
<dbReference type="KEGG" id="cac:CA_C0286"/>
<dbReference type="OrthoDB" id="9781996at2"/>
<evidence type="ECO:0000256" key="1">
    <source>
        <dbReference type="SAM" id="Phobius"/>
    </source>
</evidence>
<dbReference type="HOGENOM" id="CLU_1056254_0_0_9"/>
<proteinExistence type="predicted"/>
<dbReference type="eggNOG" id="COG4200">
    <property type="taxonomic scope" value="Bacteria"/>
</dbReference>
<sequence length="244" mass="27561">MCKLIKCELLKLKSMLGAILAFFFPLLLVSIGLLNIYTGSVKISGTSEMWNAIYVQSSSLYGGILFPVFLSALVSLQWRVEFKNNNINNILITDKSHKDIYLSKIFSTFVIAFINIILYIIIIFISVKVLLPKETVKAFIFYGPIIGLLFSLPLICIQHFLSMNFKNFALPLVIGIVLSLPNFVASCYSFSTFIPYSYICKGMFFNVKNSLNVECPIYIFILTALIFVASVSLGTKVFKNKEFR</sequence>
<keyword evidence="1" id="KW-0812">Transmembrane</keyword>
<feature type="transmembrane region" description="Helical" evidence="1">
    <location>
        <begin position="12"/>
        <end position="38"/>
    </location>
</feature>
<dbReference type="Pfam" id="PF12730">
    <property type="entry name" value="ABC2_membrane_4"/>
    <property type="match status" value="1"/>
</dbReference>
<feature type="transmembrane region" description="Helical" evidence="1">
    <location>
        <begin position="139"/>
        <end position="161"/>
    </location>
</feature>
<dbReference type="EMBL" id="AE001437">
    <property type="protein sequence ID" value="AAK78267.1"/>
    <property type="molecule type" value="Genomic_DNA"/>
</dbReference>
<feature type="transmembrane region" description="Helical" evidence="1">
    <location>
        <begin position="168"/>
        <end position="197"/>
    </location>
</feature>
<protein>
    <submittedName>
        <fullName evidence="2">Uncharacterized membrane protein</fullName>
    </submittedName>
</protein>
<organism evidence="2 3">
    <name type="scientific">Clostridium acetobutylicum (strain ATCC 824 / DSM 792 / JCM 1419 / IAM 19013 / LMG 5710 / NBRC 13948 / NRRL B-527 / VKM B-1787 / 2291 / W)</name>
    <dbReference type="NCBI Taxonomy" id="272562"/>
    <lineage>
        <taxon>Bacteria</taxon>
        <taxon>Bacillati</taxon>
        <taxon>Bacillota</taxon>
        <taxon>Clostridia</taxon>
        <taxon>Eubacteriales</taxon>
        <taxon>Clostridiaceae</taxon>
        <taxon>Clostridium</taxon>
    </lineage>
</organism>
<feature type="transmembrane region" description="Helical" evidence="1">
    <location>
        <begin position="58"/>
        <end position="80"/>
    </location>
</feature>
<gene>
    <name evidence="2" type="ordered locus">CA_C0286</name>
</gene>